<dbReference type="InterPro" id="IPR027351">
    <property type="entry name" value="(+)RNA_virus_helicase_core_dom"/>
</dbReference>
<dbReference type="EMBL" id="MT338019">
    <property type="protein sequence ID" value="QNQ74058.1"/>
    <property type="molecule type" value="Genomic_RNA"/>
</dbReference>
<dbReference type="GO" id="GO:0016556">
    <property type="term" value="P:mRNA modification"/>
    <property type="evidence" value="ECO:0007669"/>
    <property type="project" value="InterPro"/>
</dbReference>
<evidence type="ECO:0000313" key="3">
    <source>
        <dbReference type="EMBL" id="QNQ74058.1"/>
    </source>
</evidence>
<dbReference type="InterPro" id="IPR002588">
    <property type="entry name" value="Alphavirus-like_MT_dom"/>
</dbReference>
<accession>A0A7H0RR04</accession>
<dbReference type="SUPFAM" id="SSF52540">
    <property type="entry name" value="P-loop containing nucleoside triphosphate hydrolases"/>
    <property type="match status" value="1"/>
</dbReference>
<evidence type="ECO:0000259" key="2">
    <source>
        <dbReference type="PROSITE" id="PS51743"/>
    </source>
</evidence>
<dbReference type="Pfam" id="PF01443">
    <property type="entry name" value="Viral_helicase1"/>
    <property type="match status" value="1"/>
</dbReference>
<name>A0A7H0RR04_9VIRU</name>
<organism evidence="3">
    <name type="scientific">Plasmopara viticola lesion associated vivivirus 2</name>
    <dbReference type="NCBI Taxonomy" id="2770121"/>
    <lineage>
        <taxon>Viruses</taxon>
        <taxon>Riboviria</taxon>
    </lineage>
</organism>
<dbReference type="PROSITE" id="PS51657">
    <property type="entry name" value="PSRV_HELICASE"/>
    <property type="match status" value="1"/>
</dbReference>
<sequence length="1091" mass="120347">MATRVSGWTSPVGAPTTGAPPVVESHVTAGAIDAALAAVERDFGLSSEVAEGLRRLMSADHTSGVAHAYYGALAHRGHQTNQLRAVKKALVIPHSLTQEESDELAQYAPDFKLGFRNTDSHDHPVYAAQRMIDQVICESRVPPGCHAADLGGSLTHHATEGNLHWHVCSPLACQDLKQRADRKDMVRRALQRLRLRKMSTDANATAETREYASRCLAGDTKLVCGKRAQDCDYAADAAVSVHVYDIPMQDWPGIMEKKKLKLVEGCMLFSQALLENKTGVFPSAGVRYECDVEKDVYNMGFVDSPSWWYKHSLKDHLRYGVDQVLHGREGTYSYKIVERRADTIFFRILRVGGATKPDVRQVYKLPGVPMVSVTGPEISTKKLARRQISTWHWPEPLWTMMVSSALERLERGTFTVEEQFNRYRSIAPRQTINAVRVSGGFEAVIGDRVALVVYSTFEAVVLLAKQRLAFDTMAKHQYKARQKQQMSGLVNLISSLAGVACEGMKFVCKPLQALTKMLEIGDEDALLALYSSGPRVAYRVMPAELVLSPKWYSGAGFSADSGFTDFREQVRATVPADYMTAAASDTTVAGVLVDLFGDSMPKVVREKAAETAPSVAGSGLTGETVVQTTESTATEMEVRLSIQEAIAETELEAQNVEASCIKFRNECLLGGEPNRGMLVRKKEEMMQPDFWYINKGVIANSLLGREGSDFDLSGLLLPVQSASGSFIHPVLPVVYEGPSRGRQVVVEHATIADTSYTGWAFANTSLAVYNGPEIVAALQASMKVYRPVDVVLHFGPAGCGKTTEIVRVTEQNDVILCPAKASVLETRGRLTKSRTDMKFPVLMRCKTVDSYLVHVLSNPRVRALRTDVLRGDEAFMMRSGRWYACALLLGAKRIDAYGDPQQIPHVPRALCPALHLRLRPTSVDEKFVSYRCPHDAVAAVGDIYGWKVRSASKVSRSLAQLSGVDAEPVEPGCVMLCMYQDDKKVLSTMYARQTVPIRIMTVHEAQGNTFQHVRLHRFVRGKNQTNVPDAFDLFQKKEYVLVAMTRHTHSFRYYTQMGSDQVSARVVQGSSVSRINAAADLASAGKAVEFM</sequence>
<proteinExistence type="predicted"/>
<feature type="domain" description="Alphavirus-like MT" evidence="2">
    <location>
        <begin position="114"/>
        <end position="320"/>
    </location>
</feature>
<dbReference type="GO" id="GO:0003723">
    <property type="term" value="F:RNA binding"/>
    <property type="evidence" value="ECO:0007669"/>
    <property type="project" value="InterPro"/>
</dbReference>
<dbReference type="Gene3D" id="3.40.50.300">
    <property type="entry name" value="P-loop containing nucleotide triphosphate hydrolases"/>
    <property type="match status" value="2"/>
</dbReference>
<feature type="domain" description="(+)RNA virus helicase C-terminal" evidence="1">
    <location>
        <begin position="767"/>
        <end position="1090"/>
    </location>
</feature>
<protein>
    <submittedName>
        <fullName evidence="3">ORF1</fullName>
    </submittedName>
</protein>
<dbReference type="Pfam" id="PF01660">
    <property type="entry name" value="Vmethyltransf"/>
    <property type="match status" value="1"/>
</dbReference>
<dbReference type="GO" id="GO:0006396">
    <property type="term" value="P:RNA processing"/>
    <property type="evidence" value="ECO:0007669"/>
    <property type="project" value="InterPro"/>
</dbReference>
<dbReference type="GO" id="GO:0005524">
    <property type="term" value="F:ATP binding"/>
    <property type="evidence" value="ECO:0007669"/>
    <property type="project" value="InterPro"/>
</dbReference>
<dbReference type="InterPro" id="IPR027417">
    <property type="entry name" value="P-loop_NTPase"/>
</dbReference>
<evidence type="ECO:0000259" key="1">
    <source>
        <dbReference type="PROSITE" id="PS51657"/>
    </source>
</evidence>
<dbReference type="PROSITE" id="PS51743">
    <property type="entry name" value="ALPHAVIRUS_MT"/>
    <property type="match status" value="1"/>
</dbReference>
<dbReference type="GO" id="GO:0008174">
    <property type="term" value="F:mRNA methyltransferase activity"/>
    <property type="evidence" value="ECO:0007669"/>
    <property type="project" value="UniProtKB-UniRule"/>
</dbReference>
<reference evidence="3" key="1">
    <citation type="journal article" date="2020" name="Virus Evol.">
        <title>Analysis of the virome associated to grapevine downy mildew lesions reveals new mycovirus lineages.</title>
        <authorList>
            <person name="Chiapello M."/>
            <person name="Rodriguez-Romero J."/>
            <person name="Ayllon M.A."/>
            <person name="Turina M."/>
        </authorList>
    </citation>
    <scope>NUCLEOTIDE SEQUENCE</scope>
    <source>
        <strain evidence="3">DMS6-DN40184</strain>
    </source>
</reference>